<evidence type="ECO:0000259" key="1">
    <source>
        <dbReference type="Pfam" id="PF22613"/>
    </source>
</evidence>
<dbReference type="InterPro" id="IPR009014">
    <property type="entry name" value="Transketo_C/PFOR_II"/>
</dbReference>
<proteinExistence type="predicted"/>
<sequence>MIATTAHAAQLCCDALNQAGHTRSSPLHTVMSMANTLEASRQAWVIHGQSRSRRVGSWPVWFARKTAEKPLLYLHSAVSSAQLCALSTETAQRGILCNDIETQPSAWPKGAQPSLPLWLASNPHCTPYDPATGEEVRAIVLAGLRTLYIDGKPGFYYLALHDDDNAVPLTEQDREDALKGMYPLQRDAPGDVRLLGAGRALEEVVQAKRLLAEDWNITAQLWSCPSYTRLAREAAAAERWNRLHPTAPRRSSHLRECLAGNVAPVIAVTGYAQPIVDPLAAYVDARFVGLGAGSVQASAPSRYWIAVSALSALAKDGLIAAQQVERAMKRYSLQRAGMRTTAQGACSR</sequence>
<dbReference type="SUPFAM" id="SSF52922">
    <property type="entry name" value="TK C-terminal domain-like"/>
    <property type="match status" value="1"/>
</dbReference>
<dbReference type="Pfam" id="PF22613">
    <property type="entry name" value="Transketolase_C_1"/>
    <property type="match status" value="1"/>
</dbReference>
<dbReference type="AlphaFoldDB" id="A0A1D3JVX3"/>
<feature type="domain" description="Transketolase-like C-terminal" evidence="1">
    <location>
        <begin position="180"/>
        <end position="280"/>
    </location>
</feature>
<dbReference type="Gene3D" id="3.40.50.970">
    <property type="match status" value="1"/>
</dbReference>
<dbReference type="PANTHER" id="PTHR43825">
    <property type="entry name" value="PYRUVATE DEHYDROGENASE E1 COMPONENT"/>
    <property type="match status" value="1"/>
</dbReference>
<protein>
    <recommendedName>
        <fullName evidence="1">Transketolase-like C-terminal domain-containing protein</fullName>
    </recommendedName>
</protein>
<name>A0A1D3JVX3_PSEVE</name>
<dbReference type="RefSeq" id="WP_017848138.1">
    <property type="nucleotide sequence ID" value="NZ_AOUH01000027.1"/>
</dbReference>
<accession>A0A1D3JVX3</accession>
<evidence type="ECO:0000313" key="3">
    <source>
        <dbReference type="Proteomes" id="UP000245431"/>
    </source>
</evidence>
<dbReference type="Gene3D" id="3.40.50.920">
    <property type="match status" value="1"/>
</dbReference>
<reference evidence="3" key="1">
    <citation type="submission" date="2016-07" db="EMBL/GenBank/DDBJ databases">
        <authorList>
            <person name="Florea S."/>
            <person name="Webb J.S."/>
            <person name="Jaromczyk J."/>
            <person name="Schardl C.L."/>
        </authorList>
    </citation>
    <scope>NUCLEOTIDE SEQUENCE [LARGE SCALE GENOMIC DNA]</scope>
    <source>
        <strain evidence="3">1YdBTEX2</strain>
    </source>
</reference>
<gene>
    <name evidence="2" type="ORF">PVE_R1G2269</name>
</gene>
<dbReference type="PANTHER" id="PTHR43825:SF3">
    <property type="entry name" value="PYRUVATE DEHYDROGENASE E1 COMPONENT"/>
    <property type="match status" value="1"/>
</dbReference>
<evidence type="ECO:0000313" key="2">
    <source>
        <dbReference type="EMBL" id="SBW80155.1"/>
    </source>
</evidence>
<dbReference type="EMBL" id="LT599583">
    <property type="protein sequence ID" value="SBW80155.1"/>
    <property type="molecule type" value="Genomic_DNA"/>
</dbReference>
<dbReference type="InterPro" id="IPR051157">
    <property type="entry name" value="PDH/Transketolase"/>
</dbReference>
<dbReference type="Proteomes" id="UP000245431">
    <property type="component" value="Chromosome PVE_r1"/>
</dbReference>
<organism evidence="2 3">
    <name type="scientific">Pseudomonas veronii 1YdBTEX2</name>
    <dbReference type="NCBI Taxonomy" id="1295141"/>
    <lineage>
        <taxon>Bacteria</taxon>
        <taxon>Pseudomonadati</taxon>
        <taxon>Pseudomonadota</taxon>
        <taxon>Gammaproteobacteria</taxon>
        <taxon>Pseudomonadales</taxon>
        <taxon>Pseudomonadaceae</taxon>
        <taxon>Pseudomonas</taxon>
    </lineage>
</organism>
<dbReference type="InterPro" id="IPR055152">
    <property type="entry name" value="Transketolase-like_C_2"/>
</dbReference>